<gene>
    <name evidence="1" type="ORF">V1517DRAFT_87772</name>
</gene>
<reference evidence="2" key="1">
    <citation type="journal article" date="2024" name="Front. Bioeng. Biotechnol.">
        <title>Genome-scale model development and genomic sequencing of the oleaginous clade Lipomyces.</title>
        <authorList>
            <person name="Czajka J.J."/>
            <person name="Han Y."/>
            <person name="Kim J."/>
            <person name="Mondo S.J."/>
            <person name="Hofstad B.A."/>
            <person name="Robles A."/>
            <person name="Haridas S."/>
            <person name="Riley R."/>
            <person name="LaButti K."/>
            <person name="Pangilinan J."/>
            <person name="Andreopoulos W."/>
            <person name="Lipzen A."/>
            <person name="Yan J."/>
            <person name="Wang M."/>
            <person name="Ng V."/>
            <person name="Grigoriev I.V."/>
            <person name="Spatafora J.W."/>
            <person name="Magnuson J.K."/>
            <person name="Baker S.E."/>
            <person name="Pomraning K.R."/>
        </authorList>
    </citation>
    <scope>NUCLEOTIDE SEQUENCE [LARGE SCALE GENOMIC DNA]</scope>
    <source>
        <strain evidence="2">CBS 10300</strain>
    </source>
</reference>
<evidence type="ECO:0000313" key="2">
    <source>
        <dbReference type="Proteomes" id="UP001489719"/>
    </source>
</evidence>
<protein>
    <submittedName>
        <fullName evidence="1">NADPH-cytochrome P450 reductase</fullName>
    </submittedName>
</protein>
<dbReference type="EMBL" id="MU970273">
    <property type="protein sequence ID" value="KAK9318892.1"/>
    <property type="molecule type" value="Genomic_DNA"/>
</dbReference>
<name>A0ACC3TDE3_9ASCO</name>
<proteinExistence type="predicted"/>
<comment type="caution">
    <text evidence="1">The sequence shown here is derived from an EMBL/GenBank/DDBJ whole genome shotgun (WGS) entry which is preliminary data.</text>
</comment>
<keyword evidence="2" id="KW-1185">Reference proteome</keyword>
<evidence type="ECO:0000313" key="1">
    <source>
        <dbReference type="EMBL" id="KAK9318892.1"/>
    </source>
</evidence>
<dbReference type="Proteomes" id="UP001489719">
    <property type="component" value="Unassembled WGS sequence"/>
</dbReference>
<accession>A0ACC3TDE3</accession>
<sequence>MASMGLFDITVFAAIFLGTIVYWVKGRLRGSGKKTRHPAPTPNADVSNAINDRDIVAVMNKLGQNCVVMYGSQTGTAENYASRLARESKKRFGLETMVADLEDFDFEGINSMPANALVIFVLATYGEGEPTDNAVQFYQFITQETAFSPEPDSLPLGNLNFAAFGLGNSSYEHYNSMVRNVDKALRGFGANRLGEAGEGDDGRHTTEEDFMEWKENMWRAVAAKFGLQERETVYDPTFSITELPIAREDPKVFLGEANKMHLKRNIRSPFTGQNPYVATITESRELFLSKDRNCLHMEIDLGSTPGLSYETGDHVAIWPTNPGEEVDRFLTILGLQEKRHQVIGIMAVDPTSKVPVPTPTTYDAIARYYLEICAPVSRQLISTLAQFTSNGDEEIKTKMNRIGNDRTYFQELTGSHCYNIATFLGIISKGAKWLDIPFSVFLEGIPKLQPRYYSISSSSLAQPQTISITTVVESRLVTNGRFRGVATNYLLALKQKQNNDPNPCSFGQSYELDGPRRLFAGIRVPIHIRRSNFKLPSDPKTPVIMVGPGTGVAPFRGFIQERAKQVQDGVSIGRLLLFFGCRNATEDYVYESEWEEYGRVLNDHFNVITAFSRQTSPKVYVQHRLSEWAKEVNKLLAKDGYFYVCGDAANMAREVNATLVQIIAGERGVSQTEGEEIVQVMKAVGRYQVSNITAIYLCGGSRRRLQLISVLGGCLVVGQKLRPSSCAFCQFAV</sequence>
<organism evidence="1 2">
    <name type="scientific">Lipomyces orientalis</name>
    <dbReference type="NCBI Taxonomy" id="1233043"/>
    <lineage>
        <taxon>Eukaryota</taxon>
        <taxon>Fungi</taxon>
        <taxon>Dikarya</taxon>
        <taxon>Ascomycota</taxon>
        <taxon>Saccharomycotina</taxon>
        <taxon>Lipomycetes</taxon>
        <taxon>Lipomycetales</taxon>
        <taxon>Lipomycetaceae</taxon>
        <taxon>Lipomyces</taxon>
    </lineage>
</organism>